<sequence length="245" mass="26998">MIKNMTAVLLLLTVLVGGCSKDKQQSPAFSFTQPVYFLTKQATLEITIYSSQPAGTDLHIPFTLGGSAVNGIDYELDQQEFVISAGTTSGAISIRPKDNVVEQREIRLELQPVTGYSFGQNKVAMIPIETQELITCSFDKDKYEIKTRTDINMLLYLGTRAYSRPSEEVAVPFIVDPASTAVEDEHYRFSTTEKVLIMGTASSRASIGVTPVKVEEGKNTLILRLAESNRYLPGLYNQVTITLAD</sequence>
<evidence type="ECO:0000313" key="1">
    <source>
        <dbReference type="EMBL" id="WEK34616.1"/>
    </source>
</evidence>
<name>A0AAJ5WME5_9BACT</name>
<dbReference type="EMBL" id="CP119311">
    <property type="protein sequence ID" value="WEK34616.1"/>
    <property type="molecule type" value="Genomic_DNA"/>
</dbReference>
<evidence type="ECO:0000313" key="2">
    <source>
        <dbReference type="Proteomes" id="UP001220610"/>
    </source>
</evidence>
<gene>
    <name evidence="1" type="ORF">P0Y53_19185</name>
</gene>
<dbReference type="Proteomes" id="UP001220610">
    <property type="component" value="Chromosome"/>
</dbReference>
<dbReference type="InterPro" id="IPR038081">
    <property type="entry name" value="CalX-like_sf"/>
</dbReference>
<dbReference type="PROSITE" id="PS51257">
    <property type="entry name" value="PROKAR_LIPOPROTEIN"/>
    <property type="match status" value="1"/>
</dbReference>
<reference evidence="1" key="1">
    <citation type="submission" date="2023-03" db="EMBL/GenBank/DDBJ databases">
        <title>Andean soil-derived lignocellulolytic bacterial consortium as a source of novel taxa and putative plastic-active enzymes.</title>
        <authorList>
            <person name="Diaz-Garcia L."/>
            <person name="Chuvochina M."/>
            <person name="Feuerriegel G."/>
            <person name="Bunk B."/>
            <person name="Sproer C."/>
            <person name="Streit W.R."/>
            <person name="Rodriguez L.M."/>
            <person name="Overmann J."/>
            <person name="Jimenez D.J."/>
        </authorList>
    </citation>
    <scope>NUCLEOTIDE SEQUENCE</scope>
    <source>
        <strain evidence="1">MAG 7</strain>
    </source>
</reference>
<accession>A0AAJ5WME5</accession>
<evidence type="ECO:0008006" key="3">
    <source>
        <dbReference type="Google" id="ProtNLM"/>
    </source>
</evidence>
<dbReference type="AlphaFoldDB" id="A0AAJ5WME5"/>
<dbReference type="Gene3D" id="2.60.40.2030">
    <property type="match status" value="1"/>
</dbReference>
<protein>
    <recommendedName>
        <fullName evidence="3">Calx-beta domain-containing protein</fullName>
    </recommendedName>
</protein>
<proteinExistence type="predicted"/>
<dbReference type="SUPFAM" id="SSF141072">
    <property type="entry name" value="CalX-like"/>
    <property type="match status" value="1"/>
</dbReference>
<organism evidence="1 2">
    <name type="scientific">Candidatus Pseudobacter hemicellulosilyticus</name>
    <dbReference type="NCBI Taxonomy" id="3121375"/>
    <lineage>
        <taxon>Bacteria</taxon>
        <taxon>Pseudomonadati</taxon>
        <taxon>Bacteroidota</taxon>
        <taxon>Chitinophagia</taxon>
        <taxon>Chitinophagales</taxon>
        <taxon>Chitinophagaceae</taxon>
        <taxon>Pseudobacter</taxon>
    </lineage>
</organism>